<keyword evidence="7 8" id="KW-0472">Membrane</keyword>
<dbReference type="Pfam" id="PF01618">
    <property type="entry name" value="MotA_ExbB"/>
    <property type="match status" value="1"/>
</dbReference>
<dbReference type="PANTHER" id="PTHR30433">
    <property type="entry name" value="CHEMOTAXIS PROTEIN MOTA"/>
    <property type="match status" value="1"/>
</dbReference>
<evidence type="ECO:0000313" key="11">
    <source>
        <dbReference type="Proteomes" id="UP000524246"/>
    </source>
</evidence>
<dbReference type="PROSITE" id="PS01307">
    <property type="entry name" value="MOTA"/>
    <property type="match status" value="1"/>
</dbReference>
<keyword evidence="6 8" id="KW-1133">Transmembrane helix</keyword>
<comment type="similarity">
    <text evidence="2">Belongs to the MotA family.</text>
</comment>
<evidence type="ECO:0000256" key="1">
    <source>
        <dbReference type="ARBA" id="ARBA00004651"/>
    </source>
</evidence>
<proteinExistence type="inferred from homology"/>
<feature type="transmembrane region" description="Helical" evidence="8">
    <location>
        <begin position="44"/>
        <end position="65"/>
    </location>
</feature>
<evidence type="ECO:0000259" key="9">
    <source>
        <dbReference type="Pfam" id="PF01618"/>
    </source>
</evidence>
<comment type="caution">
    <text evidence="10">The sequence shown here is derived from an EMBL/GenBank/DDBJ whole genome shotgun (WGS) entry which is preliminary data.</text>
</comment>
<sequence length="266" mass="28649">MNTQAFSLVAYEEKDLDKGVITGIILSFALIACGMLLSGRLGSFLNPAGILIVIGGTISASLVHYSLKDLSYALQLAGRTLRQADNDPLATIQYLVRTSQAVKQEGMLYLDREATRQSDPFMKKAMEITADGQDASVIKRILETEMRSSHHRASRAVQVFQTMGTYAPALGLIGTLIGLIQMLGALGDAASVGPAMAVALTGTFYGAVMANLLFLPISGKIKSMQEEELLLKAITVEAMMSMSRNESSIVMEQRLQSFLPIDPRGA</sequence>
<evidence type="ECO:0000256" key="3">
    <source>
        <dbReference type="ARBA" id="ARBA00022448"/>
    </source>
</evidence>
<feature type="transmembrane region" description="Helical" evidence="8">
    <location>
        <begin position="20"/>
        <end position="38"/>
    </location>
</feature>
<reference evidence="10 11" key="1">
    <citation type="journal article" date="2020" name="Biotechnol. Biofuels">
        <title>New insights from the biogas microbiome by comprehensive genome-resolved metagenomics of nearly 1600 species originating from multiple anaerobic digesters.</title>
        <authorList>
            <person name="Campanaro S."/>
            <person name="Treu L."/>
            <person name="Rodriguez-R L.M."/>
            <person name="Kovalovszki A."/>
            <person name="Ziels R.M."/>
            <person name="Maus I."/>
            <person name="Zhu X."/>
            <person name="Kougias P.G."/>
            <person name="Basile A."/>
            <person name="Luo G."/>
            <person name="Schluter A."/>
            <person name="Konstantinidis K.T."/>
            <person name="Angelidaki I."/>
        </authorList>
    </citation>
    <scope>NUCLEOTIDE SEQUENCE [LARGE SCALE GENOMIC DNA]</scope>
    <source>
        <strain evidence="10">AS27yjCOA_65</strain>
    </source>
</reference>
<accession>A0A7X9FSI1</accession>
<evidence type="ECO:0000256" key="7">
    <source>
        <dbReference type="ARBA" id="ARBA00023136"/>
    </source>
</evidence>
<dbReference type="Proteomes" id="UP000524246">
    <property type="component" value="Unassembled WGS sequence"/>
</dbReference>
<gene>
    <name evidence="10" type="ORF">GYA55_09130</name>
</gene>
<evidence type="ECO:0000256" key="5">
    <source>
        <dbReference type="ARBA" id="ARBA00022692"/>
    </source>
</evidence>
<organism evidence="10 11">
    <name type="scientific">SAR324 cluster bacterium</name>
    <dbReference type="NCBI Taxonomy" id="2024889"/>
    <lineage>
        <taxon>Bacteria</taxon>
        <taxon>Deltaproteobacteria</taxon>
        <taxon>SAR324 cluster</taxon>
    </lineage>
</organism>
<dbReference type="InterPro" id="IPR002898">
    <property type="entry name" value="MotA_ExbB_proton_chnl"/>
</dbReference>
<dbReference type="GO" id="GO:0005886">
    <property type="term" value="C:plasma membrane"/>
    <property type="evidence" value="ECO:0007669"/>
    <property type="project" value="UniProtKB-SubCell"/>
</dbReference>
<dbReference type="InterPro" id="IPR047055">
    <property type="entry name" value="MotA-like"/>
</dbReference>
<protein>
    <submittedName>
        <fullName evidence="10">Motility protein A</fullName>
    </submittedName>
</protein>
<feature type="domain" description="MotA/TolQ/ExbB proton channel" evidence="9">
    <location>
        <begin position="116"/>
        <end position="229"/>
    </location>
</feature>
<evidence type="ECO:0000256" key="2">
    <source>
        <dbReference type="ARBA" id="ARBA00008038"/>
    </source>
</evidence>
<comment type="subcellular location">
    <subcellularLocation>
        <location evidence="1">Cell membrane</location>
        <topology evidence="1">Multi-pass membrane protein</topology>
    </subcellularLocation>
</comment>
<feature type="transmembrane region" description="Helical" evidence="8">
    <location>
        <begin position="192"/>
        <end position="215"/>
    </location>
</feature>
<keyword evidence="3" id="KW-0813">Transport</keyword>
<feature type="transmembrane region" description="Helical" evidence="8">
    <location>
        <begin position="165"/>
        <end position="186"/>
    </location>
</feature>
<dbReference type="GO" id="GO:0006935">
    <property type="term" value="P:chemotaxis"/>
    <property type="evidence" value="ECO:0007669"/>
    <property type="project" value="InterPro"/>
</dbReference>
<evidence type="ECO:0000256" key="8">
    <source>
        <dbReference type="SAM" id="Phobius"/>
    </source>
</evidence>
<evidence type="ECO:0000256" key="4">
    <source>
        <dbReference type="ARBA" id="ARBA00022475"/>
    </source>
</evidence>
<dbReference type="GO" id="GO:0071978">
    <property type="term" value="P:bacterial-type flagellum-dependent swarming motility"/>
    <property type="evidence" value="ECO:0007669"/>
    <property type="project" value="InterPro"/>
</dbReference>
<keyword evidence="4" id="KW-1003">Cell membrane</keyword>
<dbReference type="AlphaFoldDB" id="A0A7X9FSI1"/>
<dbReference type="EMBL" id="JAAZON010000408">
    <property type="protein sequence ID" value="NMC63316.1"/>
    <property type="molecule type" value="Genomic_DNA"/>
</dbReference>
<evidence type="ECO:0000256" key="6">
    <source>
        <dbReference type="ARBA" id="ARBA00022989"/>
    </source>
</evidence>
<name>A0A7X9FSI1_9DELT</name>
<evidence type="ECO:0000313" key="10">
    <source>
        <dbReference type="EMBL" id="NMC63316.1"/>
    </source>
</evidence>
<keyword evidence="5 8" id="KW-0812">Transmembrane</keyword>
<dbReference type="InterPro" id="IPR000540">
    <property type="entry name" value="Flag_MotA_CS"/>
</dbReference>